<organism evidence="4 5">
    <name type="scientific">Georgenia thermotolerans</name>
    <dbReference type="NCBI Taxonomy" id="527326"/>
    <lineage>
        <taxon>Bacteria</taxon>
        <taxon>Bacillati</taxon>
        <taxon>Actinomycetota</taxon>
        <taxon>Actinomycetes</taxon>
        <taxon>Micrococcales</taxon>
        <taxon>Bogoriellaceae</taxon>
        <taxon>Georgenia</taxon>
    </lineage>
</organism>
<feature type="signal peptide" evidence="3">
    <location>
        <begin position="1"/>
        <end position="30"/>
    </location>
</feature>
<evidence type="ECO:0000256" key="1">
    <source>
        <dbReference type="SAM" id="MobiDB-lite"/>
    </source>
</evidence>
<dbReference type="RefSeq" id="WP_152200116.1">
    <property type="nucleotide sequence ID" value="NZ_VUKF01000003.1"/>
</dbReference>
<reference evidence="4 5" key="1">
    <citation type="submission" date="2019-10" db="EMBL/GenBank/DDBJ databases">
        <title>Georgenia wutianyii sp. nov. and Georgenia yuyongxinii sp. nov. isolated from plateau pika (Ochotona curzoniae) in the Qinghai-Tibet plateau of China.</title>
        <authorList>
            <person name="Tian Z."/>
        </authorList>
    </citation>
    <scope>NUCLEOTIDE SEQUENCE [LARGE SCALE GENOMIC DNA]</scope>
    <source>
        <strain evidence="4 5">DSM 21501</strain>
    </source>
</reference>
<name>A0A7J5UJL5_9MICO</name>
<evidence type="ECO:0000256" key="2">
    <source>
        <dbReference type="SAM" id="Phobius"/>
    </source>
</evidence>
<evidence type="ECO:0000313" key="5">
    <source>
        <dbReference type="Proteomes" id="UP000451860"/>
    </source>
</evidence>
<keyword evidence="2" id="KW-0812">Transmembrane</keyword>
<dbReference type="Proteomes" id="UP000451860">
    <property type="component" value="Unassembled WGS sequence"/>
</dbReference>
<comment type="caution">
    <text evidence="4">The sequence shown here is derived from an EMBL/GenBank/DDBJ whole genome shotgun (WGS) entry which is preliminary data.</text>
</comment>
<accession>A0A7J5UJL5</accession>
<proteinExistence type="predicted"/>
<protein>
    <recommendedName>
        <fullName evidence="6">Glycoprotein</fullName>
    </recommendedName>
</protein>
<keyword evidence="5" id="KW-1185">Reference proteome</keyword>
<feature type="compositionally biased region" description="Low complexity" evidence="1">
    <location>
        <begin position="255"/>
        <end position="280"/>
    </location>
</feature>
<dbReference type="InterPro" id="IPR046112">
    <property type="entry name" value="DUF6049"/>
</dbReference>
<dbReference type="EMBL" id="WHJE01000149">
    <property type="protein sequence ID" value="KAE8762579.1"/>
    <property type="molecule type" value="Genomic_DNA"/>
</dbReference>
<evidence type="ECO:0000256" key="3">
    <source>
        <dbReference type="SAM" id="SignalP"/>
    </source>
</evidence>
<dbReference type="Pfam" id="PF19516">
    <property type="entry name" value="DUF6049"/>
    <property type="match status" value="1"/>
</dbReference>
<dbReference type="OrthoDB" id="3267347at2"/>
<feature type="region of interest" description="Disordered" evidence="1">
    <location>
        <begin position="249"/>
        <end position="280"/>
    </location>
</feature>
<evidence type="ECO:0000313" key="4">
    <source>
        <dbReference type="EMBL" id="KAE8762579.1"/>
    </source>
</evidence>
<feature type="chain" id="PRO_5038962804" description="Glycoprotein" evidence="3">
    <location>
        <begin position="31"/>
        <end position="724"/>
    </location>
</feature>
<keyword evidence="3" id="KW-0732">Signal</keyword>
<sequence>MRWARAWARPVATLAAALAAFAGPAATAHAAAAPPATSHAAAVDGPAPGARTASPSALAVDITDIAPAVLRPDQTLTVSGTVTNGTTEDLTAPTLRLRMQRSTPISRTTLQRWLEPDSVFSTVVVAREDLPERLPAGASTTFSFEVPAADLPLTDTSWGPRGIEVAVDDVAGDPVEATDRSFMLWYPNVEVQPTPVGVLAPVTATAAERTRAEGEGSLAAAAEPRVGPLLKALDRPGVTTFVDPMLLTGPSPRIGAAETPPGAEGAEAAAETEQAEPADQAVSDLRAAVAAAADTPDHEVTALPWADADVAALAHTGRQDLLDQALARSTAAVRDAGVTARTDVTWPAGVPDERTAELAAATGATAVVLPAGAMTPAGELTYTPSARTDIPLDDGSDLPAVLVDERASAVLSGRLLPRTAGSAAPAPLDDLTVRQLLLAETAVVARERPSDPRALVLALGRDFTGDAAALGQTLGALTSAPWVRPTTLDQLLALDASTLRRSPLPQEQVSTAELDAADLARMRAARNEAAAFATATTDPAAFLLPVDDALAPVLSAAWRADPAGREGLIRQVRRDVAGLSTAVTALPSSTLNLINSSANVPVHVRNDLDVDVTVRVELNPNDPRLQAREGVPLTVPAHSQATAQVPVRAVGSGDLPVRIELTTPAGHPVGELAELAVRVRADWENVGTAVVAGLLVVLLIAGLVRTVRRGPRMDPGTPVPDPGV</sequence>
<evidence type="ECO:0008006" key="6">
    <source>
        <dbReference type="Google" id="ProtNLM"/>
    </source>
</evidence>
<gene>
    <name evidence="4" type="ORF">GB883_18605</name>
</gene>
<keyword evidence="2" id="KW-1133">Transmembrane helix</keyword>
<keyword evidence="2" id="KW-0472">Membrane</keyword>
<dbReference type="AlphaFoldDB" id="A0A7J5UJL5"/>
<feature type="transmembrane region" description="Helical" evidence="2">
    <location>
        <begin position="686"/>
        <end position="704"/>
    </location>
</feature>